<protein>
    <submittedName>
        <fullName evidence="1">Uncharacterized protein</fullName>
    </submittedName>
</protein>
<sequence>MVETSPTTKHNNIDFTRFTSSLCLFISKDSSDFIKCIFSAHKRSSKPEFHKGSTYSIYEITALTNTLAITNEIIDLDVDNRIIENGSSLSMAIILDWQPHLRKVVTITIDDVHMLLDEELEYLKTKSFKEDVSKYYHRILYTSEFK</sequence>
<evidence type="ECO:0000313" key="1">
    <source>
        <dbReference type="EMBL" id="RZF21655.1"/>
    </source>
</evidence>
<dbReference type="RefSeq" id="WP_115361256.1">
    <property type="nucleotide sequence ID" value="NZ_QDKL01000002.1"/>
</dbReference>
<evidence type="ECO:0000313" key="2">
    <source>
        <dbReference type="Proteomes" id="UP000443582"/>
    </source>
</evidence>
<reference evidence="2" key="1">
    <citation type="journal article" date="2019" name="Int. J. Syst. Evol. Microbiol.">
        <title>Halobacteriovorax valvorus sp. nov., a novel prokaryotic predator isolated from coastal seawater of China.</title>
        <authorList>
            <person name="Chen M.-X."/>
        </authorList>
    </citation>
    <scope>NUCLEOTIDE SEQUENCE [LARGE SCALE GENOMIC DNA]</scope>
    <source>
        <strain evidence="2">BL9</strain>
    </source>
</reference>
<dbReference type="Proteomes" id="UP000443582">
    <property type="component" value="Unassembled WGS sequence"/>
</dbReference>
<comment type="caution">
    <text evidence="1">The sequence shown here is derived from an EMBL/GenBank/DDBJ whole genome shotgun (WGS) entry which is preliminary data.</text>
</comment>
<proteinExistence type="predicted"/>
<accession>A0ABY0IFD6</accession>
<name>A0ABY0IFD6_9BACT</name>
<gene>
    <name evidence="1" type="ORF">DAY19_08170</name>
</gene>
<organism evidence="1 2">
    <name type="scientific">Halobacteriovorax vibrionivorans</name>
    <dbReference type="NCBI Taxonomy" id="2152716"/>
    <lineage>
        <taxon>Bacteria</taxon>
        <taxon>Pseudomonadati</taxon>
        <taxon>Bdellovibrionota</taxon>
        <taxon>Bacteriovoracia</taxon>
        <taxon>Bacteriovoracales</taxon>
        <taxon>Halobacteriovoraceae</taxon>
        <taxon>Halobacteriovorax</taxon>
    </lineage>
</organism>
<keyword evidence="2" id="KW-1185">Reference proteome</keyword>
<dbReference type="EMBL" id="QDKL01000002">
    <property type="protein sequence ID" value="RZF21655.1"/>
    <property type="molecule type" value="Genomic_DNA"/>
</dbReference>